<evidence type="ECO:0000313" key="1">
    <source>
        <dbReference type="EMBL" id="GAI62678.1"/>
    </source>
</evidence>
<comment type="caution">
    <text evidence="1">The sequence shown here is derived from an EMBL/GenBank/DDBJ whole genome shotgun (WGS) entry which is preliminary data.</text>
</comment>
<reference evidence="1" key="1">
    <citation type="journal article" date="2014" name="Front. Microbiol.">
        <title>High frequency of phylogenetically diverse reductive dehalogenase-homologous genes in deep subseafloor sedimentary metagenomes.</title>
        <authorList>
            <person name="Kawai M."/>
            <person name="Futagami T."/>
            <person name="Toyoda A."/>
            <person name="Takaki Y."/>
            <person name="Nishi S."/>
            <person name="Hori S."/>
            <person name="Arai W."/>
            <person name="Tsubouchi T."/>
            <person name="Morono Y."/>
            <person name="Uchiyama I."/>
            <person name="Ito T."/>
            <person name="Fujiyama A."/>
            <person name="Inagaki F."/>
            <person name="Takami H."/>
        </authorList>
    </citation>
    <scope>NUCLEOTIDE SEQUENCE</scope>
    <source>
        <strain evidence="1">Expedition CK06-06</strain>
    </source>
</reference>
<accession>X1Q376</accession>
<proteinExistence type="predicted"/>
<feature type="non-terminal residue" evidence="1">
    <location>
        <position position="31"/>
    </location>
</feature>
<organism evidence="1">
    <name type="scientific">marine sediment metagenome</name>
    <dbReference type="NCBI Taxonomy" id="412755"/>
    <lineage>
        <taxon>unclassified sequences</taxon>
        <taxon>metagenomes</taxon>
        <taxon>ecological metagenomes</taxon>
    </lineage>
</organism>
<dbReference type="EMBL" id="BARV01044715">
    <property type="protein sequence ID" value="GAI62678.1"/>
    <property type="molecule type" value="Genomic_DNA"/>
</dbReference>
<dbReference type="AlphaFoldDB" id="X1Q376"/>
<name>X1Q376_9ZZZZ</name>
<protein>
    <submittedName>
        <fullName evidence="1">Uncharacterized protein</fullName>
    </submittedName>
</protein>
<gene>
    <name evidence="1" type="ORF">S06H3_65993</name>
</gene>
<sequence length="31" mass="3692">MSNLADILSLQKRTEKREYLFPNRTGPRIDE</sequence>